<proteinExistence type="predicted"/>
<keyword evidence="6" id="KW-1185">Reference proteome</keyword>
<name>A0A917S5E8_9ACTN</name>
<dbReference type="Pfam" id="PF00534">
    <property type="entry name" value="Glycos_transf_1"/>
    <property type="match status" value="1"/>
</dbReference>
<feature type="domain" description="Glycosyltransferase subfamily 4-like N-terminal" evidence="4">
    <location>
        <begin position="23"/>
        <end position="170"/>
    </location>
</feature>
<keyword evidence="2 5" id="KW-0808">Transferase</keyword>
<keyword evidence="1" id="KW-0328">Glycosyltransferase</keyword>
<dbReference type="Pfam" id="PF13579">
    <property type="entry name" value="Glyco_trans_4_4"/>
    <property type="match status" value="1"/>
</dbReference>
<comment type="caution">
    <text evidence="5">The sequence shown here is derived from an EMBL/GenBank/DDBJ whole genome shotgun (WGS) entry which is preliminary data.</text>
</comment>
<dbReference type="PANTHER" id="PTHR12526">
    <property type="entry name" value="GLYCOSYLTRANSFERASE"/>
    <property type="match status" value="1"/>
</dbReference>
<accession>A0A917S5E8</accession>
<evidence type="ECO:0000259" key="3">
    <source>
        <dbReference type="Pfam" id="PF00534"/>
    </source>
</evidence>
<evidence type="ECO:0000259" key="4">
    <source>
        <dbReference type="Pfam" id="PF13579"/>
    </source>
</evidence>
<evidence type="ECO:0000256" key="2">
    <source>
        <dbReference type="ARBA" id="ARBA00022679"/>
    </source>
</evidence>
<feature type="domain" description="Glycosyl transferase family 1" evidence="3">
    <location>
        <begin position="200"/>
        <end position="349"/>
    </location>
</feature>
<dbReference type="InterPro" id="IPR001296">
    <property type="entry name" value="Glyco_trans_1"/>
</dbReference>
<dbReference type="CDD" id="cd03801">
    <property type="entry name" value="GT4_PimA-like"/>
    <property type="match status" value="1"/>
</dbReference>
<evidence type="ECO:0000256" key="1">
    <source>
        <dbReference type="ARBA" id="ARBA00022676"/>
    </source>
</evidence>
<sequence length="386" mass="41713">MSQLADGSRRPILLSNPGADLYGSDRMLLETITALIESGERVVVTVPNDGPLVQKISARGAAVFVVRTPIIRKSALKPAGLLRLALETARAISPGLSVLREIRPSLVLVNTITAPLWFPLARMVGIPVVCHVHEGEASVSRLLRVAVNLPLLLADKLIVNSRFSRDVLVDSLPWLGKKAVIVYNAVPGPDSVQPPRERIEGSLRLLFVGRLSPRKGPHVAVEALRMIIDRGVDARLDLVGAVFPGYEWYEDQLRQQVTAAGLTDRVAFHGFQHEVSPFAAEADIVLVPSTVDEPFGNTAVEAALAARPLIVSATSGLLEASSELSACIRVEPDNAQEIADAVRTVTGDWRRIRAAAIADSEVAKSRYSPARYGKEIYQTVSSVMRA</sequence>
<reference evidence="5" key="1">
    <citation type="journal article" date="2014" name="Int. J. Syst. Evol. Microbiol.">
        <title>Complete genome sequence of Corynebacterium casei LMG S-19264T (=DSM 44701T), isolated from a smear-ripened cheese.</title>
        <authorList>
            <consortium name="US DOE Joint Genome Institute (JGI-PGF)"/>
            <person name="Walter F."/>
            <person name="Albersmeier A."/>
            <person name="Kalinowski J."/>
            <person name="Ruckert C."/>
        </authorList>
    </citation>
    <scope>NUCLEOTIDE SEQUENCE</scope>
    <source>
        <strain evidence="5">CGMCC 4.7306</strain>
    </source>
</reference>
<dbReference type="EMBL" id="BMMZ01000003">
    <property type="protein sequence ID" value="GGL59458.1"/>
    <property type="molecule type" value="Genomic_DNA"/>
</dbReference>
<gene>
    <name evidence="5" type="ORF">GCM10011575_17540</name>
</gene>
<dbReference type="InterPro" id="IPR028098">
    <property type="entry name" value="Glyco_trans_4-like_N"/>
</dbReference>
<dbReference type="Proteomes" id="UP000613840">
    <property type="component" value="Unassembled WGS sequence"/>
</dbReference>
<dbReference type="GO" id="GO:0016757">
    <property type="term" value="F:glycosyltransferase activity"/>
    <property type="evidence" value="ECO:0007669"/>
    <property type="project" value="UniProtKB-KW"/>
</dbReference>
<organism evidence="5 6">
    <name type="scientific">Microlunatus endophyticus</name>
    <dbReference type="NCBI Taxonomy" id="1716077"/>
    <lineage>
        <taxon>Bacteria</taxon>
        <taxon>Bacillati</taxon>
        <taxon>Actinomycetota</taxon>
        <taxon>Actinomycetes</taxon>
        <taxon>Propionibacteriales</taxon>
        <taxon>Propionibacteriaceae</taxon>
        <taxon>Microlunatus</taxon>
    </lineage>
</organism>
<evidence type="ECO:0000313" key="5">
    <source>
        <dbReference type="EMBL" id="GGL59458.1"/>
    </source>
</evidence>
<evidence type="ECO:0000313" key="6">
    <source>
        <dbReference type="Proteomes" id="UP000613840"/>
    </source>
</evidence>
<dbReference type="Gene3D" id="3.40.50.2000">
    <property type="entry name" value="Glycogen Phosphorylase B"/>
    <property type="match status" value="2"/>
</dbReference>
<dbReference type="SUPFAM" id="SSF53756">
    <property type="entry name" value="UDP-Glycosyltransferase/glycogen phosphorylase"/>
    <property type="match status" value="1"/>
</dbReference>
<protein>
    <submittedName>
        <fullName evidence="5">Glycosyl transferase</fullName>
    </submittedName>
</protein>
<reference evidence="5" key="2">
    <citation type="submission" date="2020-09" db="EMBL/GenBank/DDBJ databases">
        <authorList>
            <person name="Sun Q."/>
            <person name="Zhou Y."/>
        </authorList>
    </citation>
    <scope>NUCLEOTIDE SEQUENCE</scope>
    <source>
        <strain evidence="5">CGMCC 4.7306</strain>
    </source>
</reference>
<dbReference type="AlphaFoldDB" id="A0A917S5E8"/>